<evidence type="ECO:0000313" key="3">
    <source>
        <dbReference type="EMBL" id="KAH7943285.1"/>
    </source>
</evidence>
<evidence type="ECO:0000256" key="2">
    <source>
        <dbReference type="SAM" id="Phobius"/>
    </source>
</evidence>
<dbReference type="VEuPathDB" id="VectorBase:RSAN_042127"/>
<feature type="region of interest" description="Disordered" evidence="1">
    <location>
        <begin position="557"/>
        <end position="581"/>
    </location>
</feature>
<dbReference type="PANTHER" id="PTHR31025">
    <property type="entry name" value="SI:CH211-196P9.1-RELATED"/>
    <property type="match status" value="1"/>
</dbReference>
<gene>
    <name evidence="3" type="ORF">HPB52_006719</name>
</gene>
<feature type="region of interest" description="Disordered" evidence="1">
    <location>
        <begin position="431"/>
        <end position="450"/>
    </location>
</feature>
<feature type="transmembrane region" description="Helical" evidence="2">
    <location>
        <begin position="741"/>
        <end position="763"/>
    </location>
</feature>
<evidence type="ECO:0000313" key="4">
    <source>
        <dbReference type="Proteomes" id="UP000821837"/>
    </source>
</evidence>
<accession>A0A9D4SQD2</accession>
<organism evidence="3 4">
    <name type="scientific">Rhipicephalus sanguineus</name>
    <name type="common">Brown dog tick</name>
    <name type="synonym">Ixodes sanguineus</name>
    <dbReference type="NCBI Taxonomy" id="34632"/>
    <lineage>
        <taxon>Eukaryota</taxon>
        <taxon>Metazoa</taxon>
        <taxon>Ecdysozoa</taxon>
        <taxon>Arthropoda</taxon>
        <taxon>Chelicerata</taxon>
        <taxon>Arachnida</taxon>
        <taxon>Acari</taxon>
        <taxon>Parasitiformes</taxon>
        <taxon>Ixodida</taxon>
        <taxon>Ixodoidea</taxon>
        <taxon>Ixodidae</taxon>
        <taxon>Rhipicephalinae</taxon>
        <taxon>Rhipicephalus</taxon>
        <taxon>Rhipicephalus</taxon>
    </lineage>
</organism>
<dbReference type="VEuPathDB" id="VectorBase:RSAN_039808"/>
<keyword evidence="4" id="KW-1185">Reference proteome</keyword>
<protein>
    <submittedName>
        <fullName evidence="3">Uncharacterized protein</fullName>
    </submittedName>
</protein>
<sequence length="806" mass="89602">MGDVFCLVMLESGSRRKLKLQTGAYEELLAGLSGIDEFDSRNTLIQIFDADLEDFVDLMPGDVVPHKAKVRVVRKNNPAPSSVAASPVKASSSTSHPSQQFVHQIAPRSPASPEKVFHISRQGDQLHYSIQSSDVSVAPTICTLGDVLTQAPYVNIKKSSNSDAEALESMITSVEDVPDAPAAHSQEMKPLIAPAQSNKTAEPGDAVMRLSRVTEDLRAMLPDHLVTDDVKQLVPNSAIIPKHEHDRNDYLKFELPSSFGVWCDIALERKTLITPKLRRHIITVLFQACYKISLYPTMRLYRRAIDALMVKYPHIAEGPFNWQCWCLALRSKFKNTRRKLRRRPVSWALGVDEPLESSMSADSHGQSGGDASVGMEAMAFKVEPDQQSSEAMSDCSNFNSAELEDVTVSDLLSTCTDEAATEKLVDQAGGRALADGNTNGGELSLEGRPSLKDRDDMKFELPSFGVFEDALEMRQPVTNRLRRHITRCLFDCLLQDNPYPTSHLYRTAVDLLLHKYPHLIDTTGETGRELWVDSLKSKFKNVRRRLPEQVWSMSKVRSKYTTSPRRATAPPKPKEEGVGRASRPVAIQGVMSASTSSSWQTGPLGLGGMEGASDQNEAVAVKERSDSIRDMTVQQAIAAFPAYRQESALLADFKMLWNADIPECFEKGIKRMFLVLMNSGTKDEMEKISQAGNDILLMVLGAIARRVSESLDSLLTEGSTLPTPCLVQRPNGNIDLFVNGFYLLTASSLLGGMCVLFASFWVFHIEYPKGGRNILTFLEHAFLNLRHMKPRLKCWELINLYRSTHP</sequence>
<proteinExistence type="predicted"/>
<keyword evidence="2" id="KW-1133">Transmembrane helix</keyword>
<reference evidence="3" key="2">
    <citation type="submission" date="2021-09" db="EMBL/GenBank/DDBJ databases">
        <authorList>
            <person name="Jia N."/>
            <person name="Wang J."/>
            <person name="Shi W."/>
            <person name="Du L."/>
            <person name="Sun Y."/>
            <person name="Zhan W."/>
            <person name="Jiang J."/>
            <person name="Wang Q."/>
            <person name="Zhang B."/>
            <person name="Ji P."/>
            <person name="Sakyi L.B."/>
            <person name="Cui X."/>
            <person name="Yuan T."/>
            <person name="Jiang B."/>
            <person name="Yang W."/>
            <person name="Lam T.T.-Y."/>
            <person name="Chang Q."/>
            <person name="Ding S."/>
            <person name="Wang X."/>
            <person name="Zhu J."/>
            <person name="Ruan X."/>
            <person name="Zhao L."/>
            <person name="Wei J."/>
            <person name="Que T."/>
            <person name="Du C."/>
            <person name="Cheng J."/>
            <person name="Dai P."/>
            <person name="Han X."/>
            <person name="Huang E."/>
            <person name="Gao Y."/>
            <person name="Liu J."/>
            <person name="Shao H."/>
            <person name="Ye R."/>
            <person name="Li L."/>
            <person name="Wei W."/>
            <person name="Wang X."/>
            <person name="Wang C."/>
            <person name="Huo Q."/>
            <person name="Li W."/>
            <person name="Guo W."/>
            <person name="Chen H."/>
            <person name="Chen S."/>
            <person name="Zhou L."/>
            <person name="Zhou L."/>
            <person name="Ni X."/>
            <person name="Tian J."/>
            <person name="Zhou Y."/>
            <person name="Sheng Y."/>
            <person name="Liu T."/>
            <person name="Pan Y."/>
            <person name="Xia L."/>
            <person name="Li J."/>
            <person name="Zhao F."/>
            <person name="Cao W."/>
        </authorList>
    </citation>
    <scope>NUCLEOTIDE SEQUENCE</scope>
    <source>
        <strain evidence="3">Rsan-2018</strain>
        <tissue evidence="3">Larvae</tissue>
    </source>
</reference>
<reference evidence="3" key="1">
    <citation type="journal article" date="2020" name="Cell">
        <title>Large-Scale Comparative Analyses of Tick Genomes Elucidate Their Genetic Diversity and Vector Capacities.</title>
        <authorList>
            <consortium name="Tick Genome and Microbiome Consortium (TIGMIC)"/>
            <person name="Jia N."/>
            <person name="Wang J."/>
            <person name="Shi W."/>
            <person name="Du L."/>
            <person name="Sun Y."/>
            <person name="Zhan W."/>
            <person name="Jiang J.F."/>
            <person name="Wang Q."/>
            <person name="Zhang B."/>
            <person name="Ji P."/>
            <person name="Bell-Sakyi L."/>
            <person name="Cui X.M."/>
            <person name="Yuan T.T."/>
            <person name="Jiang B.G."/>
            <person name="Yang W.F."/>
            <person name="Lam T.T."/>
            <person name="Chang Q.C."/>
            <person name="Ding S.J."/>
            <person name="Wang X.J."/>
            <person name="Zhu J.G."/>
            <person name="Ruan X.D."/>
            <person name="Zhao L."/>
            <person name="Wei J.T."/>
            <person name="Ye R.Z."/>
            <person name="Que T.C."/>
            <person name="Du C.H."/>
            <person name="Zhou Y.H."/>
            <person name="Cheng J.X."/>
            <person name="Dai P.F."/>
            <person name="Guo W.B."/>
            <person name="Han X.H."/>
            <person name="Huang E.J."/>
            <person name="Li L.F."/>
            <person name="Wei W."/>
            <person name="Gao Y.C."/>
            <person name="Liu J.Z."/>
            <person name="Shao H.Z."/>
            <person name="Wang X."/>
            <person name="Wang C.C."/>
            <person name="Yang T.C."/>
            <person name="Huo Q.B."/>
            <person name="Li W."/>
            <person name="Chen H.Y."/>
            <person name="Chen S.E."/>
            <person name="Zhou L.G."/>
            <person name="Ni X.B."/>
            <person name="Tian J.H."/>
            <person name="Sheng Y."/>
            <person name="Liu T."/>
            <person name="Pan Y.S."/>
            <person name="Xia L.Y."/>
            <person name="Li J."/>
            <person name="Zhao F."/>
            <person name="Cao W.C."/>
        </authorList>
    </citation>
    <scope>NUCLEOTIDE SEQUENCE</scope>
    <source>
        <strain evidence="3">Rsan-2018</strain>
    </source>
</reference>
<dbReference type="AlphaFoldDB" id="A0A9D4SQD2"/>
<keyword evidence="2" id="KW-0812">Transmembrane</keyword>
<name>A0A9D4SQD2_RHISA</name>
<dbReference type="PANTHER" id="PTHR31025:SF9">
    <property type="entry name" value="SI:DKEY-286J15.1"/>
    <property type="match status" value="1"/>
</dbReference>
<feature type="compositionally biased region" description="Low complexity" evidence="1">
    <location>
        <begin position="78"/>
        <end position="98"/>
    </location>
</feature>
<evidence type="ECO:0000256" key="1">
    <source>
        <dbReference type="SAM" id="MobiDB-lite"/>
    </source>
</evidence>
<dbReference type="EMBL" id="JABSTV010001253">
    <property type="protein sequence ID" value="KAH7943285.1"/>
    <property type="molecule type" value="Genomic_DNA"/>
</dbReference>
<feature type="region of interest" description="Disordered" evidence="1">
    <location>
        <begin position="75"/>
        <end position="98"/>
    </location>
</feature>
<keyword evidence="2" id="KW-0472">Membrane</keyword>
<comment type="caution">
    <text evidence="3">The sequence shown here is derived from an EMBL/GenBank/DDBJ whole genome shotgun (WGS) entry which is preliminary data.</text>
</comment>
<dbReference type="Proteomes" id="UP000821837">
    <property type="component" value="Unassembled WGS sequence"/>
</dbReference>